<proteinExistence type="predicted"/>
<organism evidence="1 2">
    <name type="scientific">Elusimicrobium minutum (strain Pei191)</name>
    <dbReference type="NCBI Taxonomy" id="445932"/>
    <lineage>
        <taxon>Bacteria</taxon>
        <taxon>Pseudomonadati</taxon>
        <taxon>Elusimicrobiota</taxon>
        <taxon>Elusimicrobia</taxon>
        <taxon>Elusimicrobiales</taxon>
        <taxon>Elusimicrobiaceae</taxon>
        <taxon>Elusimicrobium</taxon>
    </lineage>
</organism>
<protein>
    <submittedName>
        <fullName evidence="1">Phage portal protein, HK97 family</fullName>
    </submittedName>
</protein>
<dbReference type="OrthoDB" id="9134461at2"/>
<dbReference type="HOGENOM" id="CLU_054516_0_0_0"/>
<sequence length="399" mass="44752">MNIIQKIVKQLTRDKDEKSFTAPTVFELTGKYSRLPSPSGRNYAPYVEAYADKPWIYSTVSVIAETVSSTEFLLKNAKGEIITKHPVLELMYKPNPLMTGRQLRQWITASLELTGNAYILKDSLRSDGSPVELFPLLSHLVEVVPGTMAAEPVQGYKYRVGSKTAYYRAKDIIHIKYFNPFDFFYGLSPLAAARGAADAIESAENYNRAFFDNSATISGILSTENKLDDATRTRISKAWNDKYTSAAKAHKVALLEGGLKWQSIGMSQKDMDFISGVKINRETILSVFHVPPALVGIFDHAPQFNTREQQRIFYQTCVLPKLTLILESLTEFLLPDFDSSRELYLTPDISAVSVLKDDEVQRAQAAKLYLDMGFGRDEVINALGLPFSVSTVKKAKRKF</sequence>
<gene>
    <name evidence="1" type="ordered locus">Emin_0697</name>
</gene>
<reference evidence="1 2" key="1">
    <citation type="journal article" date="2009" name="Appl. Environ. Microbiol.">
        <title>Genomic analysis of 'Elusimicrobium minutum,' the first cultivated representative of the phylum 'Elusimicrobia' (formerly termite group 1).</title>
        <authorList>
            <person name="Herlemann D.P.R."/>
            <person name="Geissinger O."/>
            <person name="Ikeda-Ohtsubo W."/>
            <person name="Kunin V."/>
            <person name="Sun H."/>
            <person name="Lapidus A."/>
            <person name="Hugenholtz P."/>
            <person name="Brune A."/>
        </authorList>
    </citation>
    <scope>NUCLEOTIDE SEQUENCE [LARGE SCALE GENOMIC DNA]</scope>
    <source>
        <strain evidence="1 2">Pei191</strain>
    </source>
</reference>
<keyword evidence="2" id="KW-1185">Reference proteome</keyword>
<dbReference type="InterPro" id="IPR006427">
    <property type="entry name" value="Portal_HK97"/>
</dbReference>
<accession>B2KCK6</accession>
<dbReference type="RefSeq" id="WP_012414867.1">
    <property type="nucleotide sequence ID" value="NC_010644.1"/>
</dbReference>
<dbReference type="Proteomes" id="UP000001029">
    <property type="component" value="Chromosome"/>
</dbReference>
<dbReference type="AlphaFoldDB" id="B2KCK6"/>
<dbReference type="KEGG" id="emi:Emin_0697"/>
<dbReference type="STRING" id="445932.Emin_0697"/>
<dbReference type="EMBL" id="CP001055">
    <property type="protein sequence ID" value="ACC98252.1"/>
    <property type="molecule type" value="Genomic_DNA"/>
</dbReference>
<evidence type="ECO:0000313" key="1">
    <source>
        <dbReference type="EMBL" id="ACC98252.1"/>
    </source>
</evidence>
<evidence type="ECO:0000313" key="2">
    <source>
        <dbReference type="Proteomes" id="UP000001029"/>
    </source>
</evidence>
<dbReference type="Pfam" id="PF04860">
    <property type="entry name" value="Phage_portal"/>
    <property type="match status" value="1"/>
</dbReference>
<dbReference type="NCBIfam" id="TIGR01537">
    <property type="entry name" value="portal_HK97"/>
    <property type="match status" value="1"/>
</dbReference>
<dbReference type="InterPro" id="IPR006944">
    <property type="entry name" value="Phage/GTA_portal"/>
</dbReference>
<name>B2KCK6_ELUMP</name>